<organism evidence="2 3">
    <name type="scientific">Streptomyces cinereospinus</name>
    <dbReference type="NCBI Taxonomy" id="285561"/>
    <lineage>
        <taxon>Bacteria</taxon>
        <taxon>Bacillati</taxon>
        <taxon>Actinomycetota</taxon>
        <taxon>Actinomycetes</taxon>
        <taxon>Kitasatosporales</taxon>
        <taxon>Streptomycetaceae</taxon>
        <taxon>Streptomyces</taxon>
    </lineage>
</organism>
<keyword evidence="3" id="KW-1185">Reference proteome</keyword>
<gene>
    <name evidence="2" type="ORF">ACFF45_12410</name>
</gene>
<dbReference type="InterPro" id="IPR014710">
    <property type="entry name" value="RmlC-like_jellyroll"/>
</dbReference>
<evidence type="ECO:0000313" key="2">
    <source>
        <dbReference type="EMBL" id="MFB9463486.1"/>
    </source>
</evidence>
<sequence length="295" mass="32162">MTRSDVRGRLPRAPEVTEWEQPSGPRPADRSQYVRGQNFVVSHTPLLSGEAVVEAGVPDEHIVLLTQEGVRLTVSGPGGQGVLDEPGLVIVPPGDSSVVADRDCAVLRVFSVFASSVLERADNAARYESPDPAVAPLRRWTPAAMPSVPAVHRMSEVPEDPARLGRIFRTAHLMVNWFPRQVGPRDPERLSPHVHEDFEQGSVTLAGDFVHHFRTPWTPRLSEWREDAHTRCHSPSVAVIPPGVIHTTRAVGAGDHDLVDVFAPPRADFLGQGWVLNADDYPADPGQQAQQGSDA</sequence>
<dbReference type="EMBL" id="JBHMCY010000018">
    <property type="protein sequence ID" value="MFB9463486.1"/>
    <property type="molecule type" value="Genomic_DNA"/>
</dbReference>
<accession>A0ABV5N032</accession>
<dbReference type="InterPro" id="IPR011051">
    <property type="entry name" value="RmlC_Cupin_sf"/>
</dbReference>
<proteinExistence type="predicted"/>
<reference evidence="2 3" key="1">
    <citation type="submission" date="2024-09" db="EMBL/GenBank/DDBJ databases">
        <authorList>
            <person name="Sun Q."/>
            <person name="Mori K."/>
        </authorList>
    </citation>
    <scope>NUCLEOTIDE SEQUENCE [LARGE SCALE GENOMIC DNA]</scope>
    <source>
        <strain evidence="2 3">JCM 6917</strain>
    </source>
</reference>
<comment type="caution">
    <text evidence="2">The sequence shown here is derived from an EMBL/GenBank/DDBJ whole genome shotgun (WGS) entry which is preliminary data.</text>
</comment>
<name>A0ABV5N032_9ACTN</name>
<evidence type="ECO:0000256" key="1">
    <source>
        <dbReference type="SAM" id="MobiDB-lite"/>
    </source>
</evidence>
<evidence type="ECO:0000313" key="3">
    <source>
        <dbReference type="Proteomes" id="UP001589709"/>
    </source>
</evidence>
<feature type="region of interest" description="Disordered" evidence="1">
    <location>
        <begin position="1"/>
        <end position="31"/>
    </location>
</feature>
<dbReference type="Proteomes" id="UP001589709">
    <property type="component" value="Unassembled WGS sequence"/>
</dbReference>
<dbReference type="SUPFAM" id="SSF51182">
    <property type="entry name" value="RmlC-like cupins"/>
    <property type="match status" value="1"/>
</dbReference>
<protein>
    <submittedName>
        <fullName evidence="2">Uncharacterized protein</fullName>
    </submittedName>
</protein>
<dbReference type="Gene3D" id="2.60.120.10">
    <property type="entry name" value="Jelly Rolls"/>
    <property type="match status" value="1"/>
</dbReference>
<dbReference type="RefSeq" id="WP_381345673.1">
    <property type="nucleotide sequence ID" value="NZ_JBHMCY010000018.1"/>
</dbReference>